<dbReference type="SUPFAM" id="SSF51182">
    <property type="entry name" value="RmlC-like cupins"/>
    <property type="match status" value="1"/>
</dbReference>
<reference evidence="4 5" key="1">
    <citation type="submission" date="2019-11" db="EMBL/GenBank/DDBJ databases">
        <title>Type strains purchased from KCTC, JCM and DSMZ.</title>
        <authorList>
            <person name="Lu H."/>
        </authorList>
    </citation>
    <scope>NUCLEOTIDE SEQUENCE [LARGE SCALE GENOMIC DNA]</scope>
    <source>
        <strain evidence="4 5">JCM 31587</strain>
    </source>
</reference>
<dbReference type="Proteomes" id="UP000472320">
    <property type="component" value="Unassembled WGS sequence"/>
</dbReference>
<dbReference type="PANTHER" id="PTHR35848:SF9">
    <property type="entry name" value="SLL1358 PROTEIN"/>
    <property type="match status" value="1"/>
</dbReference>
<keyword evidence="1" id="KW-0479">Metal-binding</keyword>
<name>A0A6L6QKD5_9BURK</name>
<evidence type="ECO:0000313" key="5">
    <source>
        <dbReference type="Proteomes" id="UP000472320"/>
    </source>
</evidence>
<dbReference type="InterPro" id="IPR013096">
    <property type="entry name" value="Cupin_2"/>
</dbReference>
<feature type="region of interest" description="Disordered" evidence="2">
    <location>
        <begin position="129"/>
        <end position="153"/>
    </location>
</feature>
<dbReference type="OrthoDB" id="116921at2"/>
<dbReference type="AlphaFoldDB" id="A0A6L6QKD5"/>
<accession>A0A6L6QKD5</accession>
<evidence type="ECO:0000313" key="4">
    <source>
        <dbReference type="EMBL" id="MTW12580.1"/>
    </source>
</evidence>
<feature type="domain" description="Cupin type-2" evidence="3">
    <location>
        <begin position="36"/>
        <end position="107"/>
    </location>
</feature>
<gene>
    <name evidence="4" type="ORF">GM658_18380</name>
</gene>
<keyword evidence="5" id="KW-1185">Reference proteome</keyword>
<dbReference type="InterPro" id="IPR051610">
    <property type="entry name" value="GPI/OXD"/>
</dbReference>
<evidence type="ECO:0000256" key="1">
    <source>
        <dbReference type="ARBA" id="ARBA00022723"/>
    </source>
</evidence>
<evidence type="ECO:0000256" key="2">
    <source>
        <dbReference type="SAM" id="MobiDB-lite"/>
    </source>
</evidence>
<proteinExistence type="predicted"/>
<evidence type="ECO:0000259" key="3">
    <source>
        <dbReference type="Pfam" id="PF07883"/>
    </source>
</evidence>
<dbReference type="PANTHER" id="PTHR35848">
    <property type="entry name" value="OXALATE-BINDING PROTEIN"/>
    <property type="match status" value="1"/>
</dbReference>
<dbReference type="EMBL" id="WNKX01000014">
    <property type="protein sequence ID" value="MTW12580.1"/>
    <property type="molecule type" value="Genomic_DNA"/>
</dbReference>
<sequence>MPIIRTSQRQVEEIESGNREEWISEPGALTQFGAFVHVLMPGTRSSIKHWHESEDEFVYVLEGELTVVEGAAEHVLGPGDAATFPAAHPVGHYLWNQSATAVRCLVIGTRAQKDRITYPDHDRVLHRDRSQEDDFWTDTSGNPADDPYKHWSP</sequence>
<dbReference type="RefSeq" id="WP_155455510.1">
    <property type="nucleotide sequence ID" value="NZ_WNKX01000014.1"/>
</dbReference>
<dbReference type="Gene3D" id="2.60.120.10">
    <property type="entry name" value="Jelly Rolls"/>
    <property type="match status" value="1"/>
</dbReference>
<organism evidence="4 5">
    <name type="scientific">Massilia eburnea</name>
    <dbReference type="NCBI Taxonomy" id="1776165"/>
    <lineage>
        <taxon>Bacteria</taxon>
        <taxon>Pseudomonadati</taxon>
        <taxon>Pseudomonadota</taxon>
        <taxon>Betaproteobacteria</taxon>
        <taxon>Burkholderiales</taxon>
        <taxon>Oxalobacteraceae</taxon>
        <taxon>Telluria group</taxon>
        <taxon>Massilia</taxon>
    </lineage>
</organism>
<dbReference type="GO" id="GO:0046872">
    <property type="term" value="F:metal ion binding"/>
    <property type="evidence" value="ECO:0007669"/>
    <property type="project" value="UniProtKB-KW"/>
</dbReference>
<dbReference type="InterPro" id="IPR014710">
    <property type="entry name" value="RmlC-like_jellyroll"/>
</dbReference>
<dbReference type="InterPro" id="IPR011051">
    <property type="entry name" value="RmlC_Cupin_sf"/>
</dbReference>
<dbReference type="Pfam" id="PF07883">
    <property type="entry name" value="Cupin_2"/>
    <property type="match status" value="1"/>
</dbReference>
<comment type="caution">
    <text evidence="4">The sequence shown here is derived from an EMBL/GenBank/DDBJ whole genome shotgun (WGS) entry which is preliminary data.</text>
</comment>
<protein>
    <submittedName>
        <fullName evidence="4">Cupin domain-containing protein</fullName>
    </submittedName>
</protein>
<dbReference type="CDD" id="cd02224">
    <property type="entry name" value="cupin_SPO2919-like"/>
    <property type="match status" value="1"/>
</dbReference>